<sequence length="55" mass="6549">MHIINEQFLTEGKATTFMRSYSDRYRPSVFGTRLTKRRSRCGQYWEVVGSRFAIN</sequence>
<dbReference type="Proteomes" id="UP000201609">
    <property type="component" value="Segment"/>
</dbReference>
<dbReference type="KEGG" id="vg:22109814"/>
<accession>A0A076YL23</accession>
<reference evidence="1 2" key="1">
    <citation type="submission" date="2014-07" db="EMBL/GenBank/DDBJ databases">
        <title>Genomic characterization of two T7-like Mesorhizobium loti phages vB_MloP_Lo5R7ANS and vB_MloP_Cp1R7ANS-C2.</title>
        <authorList>
            <person name="Halmillawewa A.P."/>
            <person name="Perry B."/>
            <person name="Gavard R."/>
            <person name="Yost C.K."/>
            <person name="Hynes M.F."/>
        </authorList>
    </citation>
    <scope>NUCLEOTIDE SEQUENCE [LARGE SCALE GENOMIC DNA]</scope>
</reference>
<evidence type="ECO:0000313" key="2">
    <source>
        <dbReference type="Proteomes" id="UP000201609"/>
    </source>
</evidence>
<dbReference type="EMBL" id="KM199771">
    <property type="protein sequence ID" value="AIK68477.1"/>
    <property type="molecule type" value="Genomic_DNA"/>
</dbReference>
<dbReference type="RefSeq" id="YP_009100054.1">
    <property type="nucleotide sequence ID" value="NC_025431.1"/>
</dbReference>
<protein>
    <submittedName>
        <fullName evidence="1">Uncharacterized protein</fullName>
    </submittedName>
</protein>
<organism evidence="1 2">
    <name type="scientific">Mesorhizobium phage vB_MloP_Lo5R7ANS</name>
    <dbReference type="NCBI Taxonomy" id="1527771"/>
    <lineage>
        <taxon>Viruses</taxon>
        <taxon>Duplodnaviria</taxon>
        <taxon>Heunggongvirae</taxon>
        <taxon>Uroviricota</taxon>
        <taxon>Caudoviricetes</taxon>
        <taxon>Autographivirales</taxon>
        <taxon>Pairvirus</taxon>
        <taxon>Pairvirus Lo5R7ANS</taxon>
    </lineage>
</organism>
<name>A0A076YL23_9CAUD</name>
<dbReference type="GeneID" id="22109814"/>
<gene>
    <name evidence="1" type="ORF">Lo5R7ANS_07</name>
</gene>
<keyword evidence="2" id="KW-1185">Reference proteome</keyword>
<proteinExistence type="predicted"/>
<evidence type="ECO:0000313" key="1">
    <source>
        <dbReference type="EMBL" id="AIK68477.1"/>
    </source>
</evidence>